<name>A0A0Q1HDK4_9FLAO</name>
<dbReference type="EMBL" id="LCTZ01000002">
    <property type="protein sequence ID" value="KQC31527.1"/>
    <property type="molecule type" value="Genomic_DNA"/>
</dbReference>
<dbReference type="AlphaFoldDB" id="A0A0Q1HDK4"/>
<reference evidence="1 2" key="1">
    <citation type="submission" date="2015-04" db="EMBL/GenBank/DDBJ databases">
        <title>Complete genome of flavobacterium.</title>
        <authorList>
            <person name="Kwon Y.M."/>
            <person name="Kim S.-J."/>
        </authorList>
    </citation>
    <scope>NUCLEOTIDE SEQUENCE [LARGE SCALE GENOMIC DNA]</scope>
    <source>
        <strain evidence="1 2">DK169</strain>
    </source>
</reference>
<dbReference type="NCBIfam" id="TIGR04131">
    <property type="entry name" value="Bac_Flav_CTERM"/>
    <property type="match status" value="1"/>
</dbReference>
<dbReference type="Pfam" id="PF13585">
    <property type="entry name" value="CHU_C"/>
    <property type="match status" value="1"/>
</dbReference>
<evidence type="ECO:0008006" key="3">
    <source>
        <dbReference type="Google" id="ProtNLM"/>
    </source>
</evidence>
<sequence length="100" mass="11800">MDVKFTPKICFLWITPRFFTPNGDGINDTWKIDGLTEIQNPEITIYDRFGVIQQQFQGEVEWDGTRNGNQVLASDYWFKISYENTEGVPKEYKSHFTLKR</sequence>
<evidence type="ECO:0000313" key="1">
    <source>
        <dbReference type="EMBL" id="KQC31527.1"/>
    </source>
</evidence>
<comment type="caution">
    <text evidence="1">The sequence shown here is derived from an EMBL/GenBank/DDBJ whole genome shotgun (WGS) entry which is preliminary data.</text>
</comment>
<keyword evidence="2" id="KW-1185">Reference proteome</keyword>
<dbReference type="OrthoDB" id="9765926at2"/>
<evidence type="ECO:0000313" key="2">
    <source>
        <dbReference type="Proteomes" id="UP000050827"/>
    </source>
</evidence>
<protein>
    <recommendedName>
        <fullName evidence="3">Gliding motility-associated C-terminal domain-containing protein</fullName>
    </recommendedName>
</protein>
<dbReference type="STRING" id="346185.AAY42_17850"/>
<dbReference type="Proteomes" id="UP000050827">
    <property type="component" value="Unassembled WGS sequence"/>
</dbReference>
<accession>A0A0Q1HDK4</accession>
<dbReference type="RefSeq" id="WP_055397648.1">
    <property type="nucleotide sequence ID" value="NZ_LCTZ01000002.1"/>
</dbReference>
<dbReference type="InterPro" id="IPR026341">
    <property type="entry name" value="T9SS_type_B"/>
</dbReference>
<organism evidence="1 2">
    <name type="scientific">Flagellimonas eckloniae</name>
    <dbReference type="NCBI Taxonomy" id="346185"/>
    <lineage>
        <taxon>Bacteria</taxon>
        <taxon>Pseudomonadati</taxon>
        <taxon>Bacteroidota</taxon>
        <taxon>Flavobacteriia</taxon>
        <taxon>Flavobacteriales</taxon>
        <taxon>Flavobacteriaceae</taxon>
        <taxon>Flagellimonas</taxon>
    </lineage>
</organism>
<gene>
    <name evidence="1" type="ORF">AAY42_17850</name>
</gene>
<proteinExistence type="predicted"/>